<evidence type="ECO:0000313" key="3">
    <source>
        <dbReference type="Proteomes" id="UP000198906"/>
    </source>
</evidence>
<name>A0A1C6RQW9_9ACTN</name>
<accession>A0A1C6RQW9</accession>
<reference evidence="3" key="1">
    <citation type="submission" date="2016-06" db="EMBL/GenBank/DDBJ databases">
        <authorList>
            <person name="Varghese N."/>
        </authorList>
    </citation>
    <scope>NUCLEOTIDE SEQUENCE [LARGE SCALE GENOMIC DNA]</scope>
    <source>
        <strain evidence="3">DSM 46123</strain>
    </source>
</reference>
<dbReference type="InterPro" id="IPR035069">
    <property type="entry name" value="TTHA1013/TTHA0281-like"/>
</dbReference>
<organism evidence="2 3">
    <name type="scientific">Micromonospora inyonensis</name>
    <dbReference type="NCBI Taxonomy" id="47866"/>
    <lineage>
        <taxon>Bacteria</taxon>
        <taxon>Bacillati</taxon>
        <taxon>Actinomycetota</taxon>
        <taxon>Actinomycetes</taxon>
        <taxon>Micromonosporales</taxon>
        <taxon>Micromonosporaceae</taxon>
        <taxon>Micromonospora</taxon>
    </lineage>
</organism>
<dbReference type="AlphaFoldDB" id="A0A1C6RQW9"/>
<evidence type="ECO:0000256" key="1">
    <source>
        <dbReference type="SAM" id="MobiDB-lite"/>
    </source>
</evidence>
<evidence type="ECO:0000313" key="2">
    <source>
        <dbReference type="EMBL" id="SCL19576.1"/>
    </source>
</evidence>
<dbReference type="STRING" id="47866.GA0074694_2741"/>
<feature type="region of interest" description="Disordered" evidence="1">
    <location>
        <begin position="113"/>
        <end position="146"/>
    </location>
</feature>
<dbReference type="EMBL" id="FMHU01000001">
    <property type="protein sequence ID" value="SCL19576.1"/>
    <property type="molecule type" value="Genomic_DNA"/>
</dbReference>
<gene>
    <name evidence="2" type="ORF">GA0074694_2741</name>
</gene>
<feature type="compositionally biased region" description="Polar residues" evidence="1">
    <location>
        <begin position="113"/>
        <end position="122"/>
    </location>
</feature>
<sequence>MTKYTAVCVRSGNWWSISVPELRGVHSQARRLDQVEAMAREAIALMLDVSPRSFEVEVRPEISAEVAAARQARARLVEAERSAEKATVDAAKTLLEQGYTVRDAGSLLGISPQRVSQLTSSGCKPRKENRKRSAERTPSRKRRVVS</sequence>
<dbReference type="Proteomes" id="UP000198906">
    <property type="component" value="Unassembled WGS sequence"/>
</dbReference>
<dbReference type="SUPFAM" id="SSF143100">
    <property type="entry name" value="TTHA1013/TTHA0281-like"/>
    <property type="match status" value="1"/>
</dbReference>
<dbReference type="Gene3D" id="3.30.160.250">
    <property type="match status" value="1"/>
</dbReference>
<proteinExistence type="predicted"/>
<dbReference type="RefSeq" id="WP_141714086.1">
    <property type="nucleotide sequence ID" value="NZ_FMHU01000001.1"/>
</dbReference>
<protein>
    <recommendedName>
        <fullName evidence="4">Type II toxin-antitoxin system HicB family antitoxin</fullName>
    </recommendedName>
</protein>
<keyword evidence="3" id="KW-1185">Reference proteome</keyword>
<evidence type="ECO:0008006" key="4">
    <source>
        <dbReference type="Google" id="ProtNLM"/>
    </source>
</evidence>